<keyword evidence="4" id="KW-1185">Reference proteome</keyword>
<dbReference type="AlphaFoldDB" id="A0A813ISR1"/>
<evidence type="ECO:0000313" key="3">
    <source>
        <dbReference type="Proteomes" id="UP000626109"/>
    </source>
</evidence>
<gene>
    <name evidence="1" type="ORF">PGLA1383_LOCUS26050</name>
    <name evidence="2" type="ORF">PGLA2088_LOCUS12646</name>
</gene>
<dbReference type="Proteomes" id="UP000626109">
    <property type="component" value="Unassembled WGS sequence"/>
</dbReference>
<dbReference type="InterPro" id="IPR023606">
    <property type="entry name" value="CoA-Trfase_III_dom_1_sf"/>
</dbReference>
<sequence length="132" mass="13805">MSSGIAHKGATWAGSVRPAPLPVQVLDPATGYLAAASAVRGLTERHTSGRVLHARLSLARVAKLLVDHPPLEADVPLDAEAGDVDFLLDSEATGWGPVKRLRPPLAISGCPLSWDLPAGPLRSASPRFETSC</sequence>
<protein>
    <submittedName>
        <fullName evidence="2">Uncharacterized protein</fullName>
    </submittedName>
</protein>
<evidence type="ECO:0000313" key="4">
    <source>
        <dbReference type="Proteomes" id="UP000654075"/>
    </source>
</evidence>
<name>A0A813ISR1_POLGL</name>
<dbReference type="Gene3D" id="3.40.50.10540">
    <property type="entry name" value="Crotonobetainyl-coa:carnitine coa-transferase, domain 1"/>
    <property type="match status" value="1"/>
</dbReference>
<comment type="caution">
    <text evidence="2">The sequence shown here is derived from an EMBL/GenBank/DDBJ whole genome shotgun (WGS) entry which is preliminary data.</text>
</comment>
<proteinExistence type="predicted"/>
<dbReference type="Proteomes" id="UP000654075">
    <property type="component" value="Unassembled WGS sequence"/>
</dbReference>
<dbReference type="SUPFAM" id="SSF89796">
    <property type="entry name" value="CoA-transferase family III (CaiB/BaiF)"/>
    <property type="match status" value="1"/>
</dbReference>
<accession>A0A813ISR1</accession>
<evidence type="ECO:0000313" key="1">
    <source>
        <dbReference type="EMBL" id="CAE8608178.1"/>
    </source>
</evidence>
<dbReference type="EMBL" id="CAJNNW010014969">
    <property type="protein sequence ID" value="CAE8657160.1"/>
    <property type="molecule type" value="Genomic_DNA"/>
</dbReference>
<dbReference type="EMBL" id="CAJNNV010022537">
    <property type="protein sequence ID" value="CAE8608178.1"/>
    <property type="molecule type" value="Genomic_DNA"/>
</dbReference>
<organism evidence="2 3">
    <name type="scientific">Polarella glacialis</name>
    <name type="common">Dinoflagellate</name>
    <dbReference type="NCBI Taxonomy" id="89957"/>
    <lineage>
        <taxon>Eukaryota</taxon>
        <taxon>Sar</taxon>
        <taxon>Alveolata</taxon>
        <taxon>Dinophyceae</taxon>
        <taxon>Suessiales</taxon>
        <taxon>Suessiaceae</taxon>
        <taxon>Polarella</taxon>
    </lineage>
</organism>
<evidence type="ECO:0000313" key="2">
    <source>
        <dbReference type="EMBL" id="CAE8657160.1"/>
    </source>
</evidence>
<reference evidence="2" key="1">
    <citation type="submission" date="2021-02" db="EMBL/GenBank/DDBJ databases">
        <authorList>
            <person name="Dougan E. K."/>
            <person name="Rhodes N."/>
            <person name="Thang M."/>
            <person name="Chan C."/>
        </authorList>
    </citation>
    <scope>NUCLEOTIDE SEQUENCE</scope>
</reference>